<dbReference type="NCBIfam" id="TIGR02175">
    <property type="entry name" value="PorC_KorC"/>
    <property type="match status" value="1"/>
</dbReference>
<dbReference type="InterPro" id="IPR052554">
    <property type="entry name" value="2-oxoglutarate_synth_KorC"/>
</dbReference>
<dbReference type="OrthoDB" id="9789125at2"/>
<dbReference type="Proteomes" id="UP000214588">
    <property type="component" value="Unassembled WGS sequence"/>
</dbReference>
<name>A0A226BYI6_9FIRM</name>
<evidence type="ECO:0000313" key="4">
    <source>
        <dbReference type="Proteomes" id="UP000214588"/>
    </source>
</evidence>
<reference evidence="3 4" key="1">
    <citation type="submission" date="2017-06" db="EMBL/GenBank/DDBJ databases">
        <title>Draft Genome Sequence of Natranaerobius trueperi halophilic, alkalithermophilic bacteria from soda lakes.</title>
        <authorList>
            <person name="Zhao B."/>
        </authorList>
    </citation>
    <scope>NUCLEOTIDE SEQUENCE [LARGE SCALE GENOMIC DNA]</scope>
    <source>
        <strain evidence="3 4">DSM 18760</strain>
    </source>
</reference>
<sequence>MQEVIMAGFGGQGVMSMGQLLTYAGMIEGKAVSWMPSYGPEMRGGTANCTVVITEEEQVGSPVVSNPDTVIAMNYPSVEKFRDAIKEGGALLYNSSLIEEEVSADHADVYAVPANKIANDLGNSRIANMVMLGAFLELSGVVTIDNVLESLKKVLPERRHNLIPLNEEALRKGAEIVKKSK</sequence>
<keyword evidence="1" id="KW-0560">Oxidoreductase</keyword>
<protein>
    <submittedName>
        <fullName evidence="3">2-oxoacid:ferredoxin oxidoreductase subunit gamma</fullName>
    </submittedName>
</protein>
<dbReference type="Gene3D" id="3.40.920.10">
    <property type="entry name" value="Pyruvate-ferredoxin oxidoreductase, PFOR, domain III"/>
    <property type="match status" value="1"/>
</dbReference>
<proteinExistence type="predicted"/>
<dbReference type="InterPro" id="IPR002869">
    <property type="entry name" value="Pyrv_flavodox_OxRed_cen"/>
</dbReference>
<evidence type="ECO:0000256" key="1">
    <source>
        <dbReference type="ARBA" id="ARBA00023002"/>
    </source>
</evidence>
<dbReference type="InterPro" id="IPR019752">
    <property type="entry name" value="Pyrv/ketoisovalerate_OxRed_cat"/>
</dbReference>
<dbReference type="GO" id="GO:0016625">
    <property type="term" value="F:oxidoreductase activity, acting on the aldehyde or oxo group of donors, iron-sulfur protein as acceptor"/>
    <property type="evidence" value="ECO:0007669"/>
    <property type="project" value="InterPro"/>
</dbReference>
<dbReference type="PANTHER" id="PTHR42730">
    <property type="entry name" value="2-OXOGLUTARATE SYNTHASE SUBUNIT KORC"/>
    <property type="match status" value="1"/>
</dbReference>
<accession>A0A226BYI6</accession>
<dbReference type="AlphaFoldDB" id="A0A226BYI6"/>
<comment type="caution">
    <text evidence="3">The sequence shown here is derived from an EMBL/GenBank/DDBJ whole genome shotgun (WGS) entry which is preliminary data.</text>
</comment>
<dbReference type="Pfam" id="PF01558">
    <property type="entry name" value="POR"/>
    <property type="match status" value="1"/>
</dbReference>
<dbReference type="SUPFAM" id="SSF53323">
    <property type="entry name" value="Pyruvate-ferredoxin oxidoreductase, PFOR, domain III"/>
    <property type="match status" value="1"/>
</dbReference>
<evidence type="ECO:0000259" key="2">
    <source>
        <dbReference type="Pfam" id="PF01558"/>
    </source>
</evidence>
<keyword evidence="4" id="KW-1185">Reference proteome</keyword>
<evidence type="ECO:0000313" key="3">
    <source>
        <dbReference type="EMBL" id="OWZ83995.1"/>
    </source>
</evidence>
<dbReference type="RefSeq" id="WP_089023285.1">
    <property type="nucleotide sequence ID" value="NZ_NIQC01000009.1"/>
</dbReference>
<organism evidence="3 4">
    <name type="scientific">Natranaerobius trueperi</name>
    <dbReference type="NCBI Taxonomy" id="759412"/>
    <lineage>
        <taxon>Bacteria</taxon>
        <taxon>Bacillati</taxon>
        <taxon>Bacillota</taxon>
        <taxon>Clostridia</taxon>
        <taxon>Natranaerobiales</taxon>
        <taxon>Natranaerobiaceae</taxon>
        <taxon>Natranaerobius</taxon>
    </lineage>
</organism>
<dbReference type="InterPro" id="IPR011894">
    <property type="entry name" value="PorC_KorC"/>
</dbReference>
<gene>
    <name evidence="3" type="ORF">CDO51_05395</name>
</gene>
<dbReference type="EMBL" id="NIQC01000009">
    <property type="protein sequence ID" value="OWZ83995.1"/>
    <property type="molecule type" value="Genomic_DNA"/>
</dbReference>
<feature type="domain" description="Pyruvate/ketoisovalerate oxidoreductase catalytic" evidence="2">
    <location>
        <begin position="10"/>
        <end position="175"/>
    </location>
</feature>
<dbReference type="PANTHER" id="PTHR42730:SF1">
    <property type="entry name" value="2-OXOGLUTARATE SYNTHASE SUBUNIT KORC"/>
    <property type="match status" value="1"/>
</dbReference>